<dbReference type="Pfam" id="PF17131">
    <property type="entry name" value="LolA_like"/>
    <property type="match status" value="1"/>
</dbReference>
<dbReference type="Gene3D" id="2.50.20.10">
    <property type="entry name" value="Lipoprotein localisation LolA/LolB/LppX"/>
    <property type="match status" value="1"/>
</dbReference>
<keyword evidence="3" id="KW-0449">Lipoprotein</keyword>
<evidence type="ECO:0000313" key="4">
    <source>
        <dbReference type="Proteomes" id="UP000028252"/>
    </source>
</evidence>
<dbReference type="PATRIC" id="fig|1232683.4.peg.3187"/>
<feature type="signal peptide" evidence="1">
    <location>
        <begin position="1"/>
        <end position="27"/>
    </location>
</feature>
<dbReference type="eggNOG" id="COG2834">
    <property type="taxonomic scope" value="Bacteria"/>
</dbReference>
<dbReference type="CDD" id="cd16329">
    <property type="entry name" value="LolA_like"/>
    <property type="match status" value="1"/>
</dbReference>
<dbReference type="RefSeq" id="WP_081849826.1">
    <property type="nucleotide sequence ID" value="NZ_JMQN01000047.1"/>
</dbReference>
<dbReference type="EMBL" id="JMQN01000047">
    <property type="protein sequence ID" value="KEA62765.1"/>
    <property type="molecule type" value="Genomic_DNA"/>
</dbReference>
<organism evidence="3 4">
    <name type="scientific">Marinobacterium lacunae</name>
    <dbReference type="NCBI Taxonomy" id="1232683"/>
    <lineage>
        <taxon>Bacteria</taxon>
        <taxon>Pseudomonadati</taxon>
        <taxon>Pseudomonadota</taxon>
        <taxon>Gammaproteobacteria</taxon>
        <taxon>Oceanospirillales</taxon>
        <taxon>Oceanospirillaceae</taxon>
        <taxon>Marinobacterium</taxon>
    </lineage>
</organism>
<name>A0A081FW60_9GAMM</name>
<sequence>MITSSKRVLKAVSMLAVGVLWGAQAGAADLTDVQTIVDQANLAAYYQGDDGRSEVRMLIRDDQGREQLRQFTILRKDVADGGDQHFYVAFSRPADVRNTVFMVAKHVDRDDDRWLYLPDLDLVKRISAGDKRTSFVGSHFFYEDVSGRNPAEDAFELLETTAEQYHLKASPKDPQSVEFSRYELWIDKASMLPVRIDYFSNGDSPYRRVEALEVEEIQGFPTVVKSRVSDLKNGGETTMEFGFMKYDIGIPDDLFTERSLRTLPREWLRRPQ</sequence>
<reference evidence="3 4" key="1">
    <citation type="submission" date="2014-04" db="EMBL/GenBank/DDBJ databases">
        <title>Marinobacterium kochiensis sp. nov., isolated from sediment sample collected from Kochi backwaters in Kerala, India.</title>
        <authorList>
            <person name="Singh A."/>
            <person name="Pinnaka A.K."/>
        </authorList>
    </citation>
    <scope>NUCLEOTIDE SEQUENCE [LARGE SCALE GENOMIC DNA]</scope>
    <source>
        <strain evidence="3 4">AK27</strain>
    </source>
</reference>
<dbReference type="Proteomes" id="UP000028252">
    <property type="component" value="Unassembled WGS sequence"/>
</dbReference>
<proteinExistence type="predicted"/>
<feature type="chain" id="PRO_5001757435" evidence="1">
    <location>
        <begin position="28"/>
        <end position="272"/>
    </location>
</feature>
<dbReference type="InterPro" id="IPR033399">
    <property type="entry name" value="TP_0789-like"/>
</dbReference>
<evidence type="ECO:0000259" key="2">
    <source>
        <dbReference type="Pfam" id="PF17131"/>
    </source>
</evidence>
<dbReference type="STRING" id="1232683.ADIMK_3237"/>
<comment type="caution">
    <text evidence="3">The sequence shown here is derived from an EMBL/GenBank/DDBJ whole genome shotgun (WGS) entry which is preliminary data.</text>
</comment>
<keyword evidence="1" id="KW-0732">Signal</keyword>
<protein>
    <submittedName>
        <fullName evidence="3">Outer membrane lipoprotein-sorting protein</fullName>
    </submittedName>
</protein>
<dbReference type="AlphaFoldDB" id="A0A081FW60"/>
<keyword evidence="4" id="KW-1185">Reference proteome</keyword>
<evidence type="ECO:0000313" key="3">
    <source>
        <dbReference type="EMBL" id="KEA62765.1"/>
    </source>
</evidence>
<accession>A0A081FW60</accession>
<feature type="domain" description="Uncharacterized protein TP-0789" evidence="2">
    <location>
        <begin position="82"/>
        <end position="261"/>
    </location>
</feature>
<evidence type="ECO:0000256" key="1">
    <source>
        <dbReference type="SAM" id="SignalP"/>
    </source>
</evidence>
<gene>
    <name evidence="3" type="ORF">ADIMK_3237</name>
</gene>